<name>A0ACC0XC07_9ROSI</name>
<sequence length="352" mass="38806">MGRELMDVHMDKKPNGVLKSNGASHDNVHVAPKISEDHIEAKDYDVKECTEENSVDNCHDKQDVVVVKSKNFDTDEAKDQHESPGSQKSSSPTSKPRGPANVRTSKTVSQPFALSTEKRALGATRHVGFETAADVNNVQTPVPKKTSQPSSPLTSKKLSQLDNKKLPDEEDTWSVASSTATSVRKVTIGTAPKFRSYERAEKRKEVYSESNIKCIEDQEAAIKQLRKNMFVKANPVPSFYYEPPPPKAELKKLPLTRPKSPKLNSLSRRKSCSDAVNTSSPDDKGRICARAQRRSLGCFKEESPASTTKTKVRGQNTNGACKVKNQLKQSEKAQTSPQKITEQAIADISVES</sequence>
<evidence type="ECO:0000313" key="1">
    <source>
        <dbReference type="EMBL" id="KAJ0014677.1"/>
    </source>
</evidence>
<proteinExistence type="predicted"/>
<comment type="caution">
    <text evidence="1">The sequence shown here is derived from an EMBL/GenBank/DDBJ whole genome shotgun (WGS) entry which is preliminary data.</text>
</comment>
<keyword evidence="2" id="KW-1185">Reference proteome</keyword>
<protein>
    <submittedName>
        <fullName evidence="1">Uncharacterized protein</fullName>
    </submittedName>
</protein>
<reference evidence="2" key="1">
    <citation type="journal article" date="2023" name="G3 (Bethesda)">
        <title>Genome assembly and association tests identify interacting loci associated with vigor, precocity, and sex in interspecific pistachio rootstocks.</title>
        <authorList>
            <person name="Palmer W."/>
            <person name="Jacygrad E."/>
            <person name="Sagayaradj S."/>
            <person name="Cavanaugh K."/>
            <person name="Han R."/>
            <person name="Bertier L."/>
            <person name="Beede B."/>
            <person name="Kafkas S."/>
            <person name="Golino D."/>
            <person name="Preece J."/>
            <person name="Michelmore R."/>
        </authorList>
    </citation>
    <scope>NUCLEOTIDE SEQUENCE [LARGE SCALE GENOMIC DNA]</scope>
</reference>
<gene>
    <name evidence="1" type="ORF">Pint_20472</name>
</gene>
<evidence type="ECO:0000313" key="2">
    <source>
        <dbReference type="Proteomes" id="UP001163603"/>
    </source>
</evidence>
<organism evidence="1 2">
    <name type="scientific">Pistacia integerrima</name>
    <dbReference type="NCBI Taxonomy" id="434235"/>
    <lineage>
        <taxon>Eukaryota</taxon>
        <taxon>Viridiplantae</taxon>
        <taxon>Streptophyta</taxon>
        <taxon>Embryophyta</taxon>
        <taxon>Tracheophyta</taxon>
        <taxon>Spermatophyta</taxon>
        <taxon>Magnoliopsida</taxon>
        <taxon>eudicotyledons</taxon>
        <taxon>Gunneridae</taxon>
        <taxon>Pentapetalae</taxon>
        <taxon>rosids</taxon>
        <taxon>malvids</taxon>
        <taxon>Sapindales</taxon>
        <taxon>Anacardiaceae</taxon>
        <taxon>Pistacia</taxon>
    </lineage>
</organism>
<dbReference type="Proteomes" id="UP001163603">
    <property type="component" value="Chromosome 13"/>
</dbReference>
<accession>A0ACC0XC07</accession>
<dbReference type="EMBL" id="CM047748">
    <property type="protein sequence ID" value="KAJ0014677.1"/>
    <property type="molecule type" value="Genomic_DNA"/>
</dbReference>